<evidence type="ECO:0000313" key="3">
    <source>
        <dbReference type="Proteomes" id="UP000756132"/>
    </source>
</evidence>
<dbReference type="EMBL" id="CP090171">
    <property type="protein sequence ID" value="UJO21916.1"/>
    <property type="molecule type" value="Genomic_DNA"/>
</dbReference>
<dbReference type="RefSeq" id="XP_047766282.1">
    <property type="nucleotide sequence ID" value="XM_047908558.1"/>
</dbReference>
<accession>A0A9Q8PGC2</accession>
<dbReference type="GeneID" id="71989288"/>
<dbReference type="Proteomes" id="UP000756132">
    <property type="component" value="Chromosome 9"/>
</dbReference>
<organism evidence="2 3">
    <name type="scientific">Passalora fulva</name>
    <name type="common">Tomato leaf mold</name>
    <name type="synonym">Cladosporium fulvum</name>
    <dbReference type="NCBI Taxonomy" id="5499"/>
    <lineage>
        <taxon>Eukaryota</taxon>
        <taxon>Fungi</taxon>
        <taxon>Dikarya</taxon>
        <taxon>Ascomycota</taxon>
        <taxon>Pezizomycotina</taxon>
        <taxon>Dothideomycetes</taxon>
        <taxon>Dothideomycetidae</taxon>
        <taxon>Mycosphaerellales</taxon>
        <taxon>Mycosphaerellaceae</taxon>
        <taxon>Fulvia</taxon>
    </lineage>
</organism>
<keyword evidence="1" id="KW-1133">Transmembrane helix</keyword>
<keyword evidence="3" id="KW-1185">Reference proteome</keyword>
<keyword evidence="1" id="KW-0812">Transmembrane</keyword>
<dbReference type="AlphaFoldDB" id="A0A9Q8PGC2"/>
<reference evidence="2" key="1">
    <citation type="submission" date="2021-12" db="EMBL/GenBank/DDBJ databases">
        <authorList>
            <person name="Zaccaron A."/>
            <person name="Stergiopoulos I."/>
        </authorList>
    </citation>
    <scope>NUCLEOTIDE SEQUENCE</scope>
    <source>
        <strain evidence="2">Race5_Kim</strain>
    </source>
</reference>
<sequence>MSTGWLQLTPMDVPSFICSMYIIWGVHRLDLGSKLFTDLTNGPIREWDQLEAKQITLSRLPCVVANAMWLAHFKGSTLAWIIFMIAALMAWDAEMKAIMRHFKVRMDEV</sequence>
<dbReference type="KEGG" id="ffu:CLAFUR5_09410"/>
<feature type="transmembrane region" description="Helical" evidence="1">
    <location>
        <begin position="69"/>
        <end position="91"/>
    </location>
</feature>
<proteinExistence type="predicted"/>
<evidence type="ECO:0000256" key="1">
    <source>
        <dbReference type="SAM" id="Phobius"/>
    </source>
</evidence>
<reference evidence="2" key="2">
    <citation type="journal article" date="2022" name="Microb. Genom.">
        <title>A chromosome-scale genome assembly of the tomato pathogen Cladosporium fulvum reveals a compartmentalized genome architecture and the presence of a dispensable chromosome.</title>
        <authorList>
            <person name="Zaccaron A.Z."/>
            <person name="Chen L.H."/>
            <person name="Samaras A."/>
            <person name="Stergiopoulos I."/>
        </authorList>
    </citation>
    <scope>NUCLEOTIDE SEQUENCE</scope>
    <source>
        <strain evidence="2">Race5_Kim</strain>
    </source>
</reference>
<keyword evidence="1" id="KW-0472">Membrane</keyword>
<name>A0A9Q8PGC2_PASFU</name>
<evidence type="ECO:0000313" key="2">
    <source>
        <dbReference type="EMBL" id="UJO21916.1"/>
    </source>
</evidence>
<protein>
    <submittedName>
        <fullName evidence="2">Uncharacterized protein</fullName>
    </submittedName>
</protein>
<gene>
    <name evidence="2" type="ORF">CLAFUR5_09410</name>
</gene>